<evidence type="ECO:0000313" key="11">
    <source>
        <dbReference type="Proteomes" id="UP000011087"/>
    </source>
</evidence>
<keyword evidence="11" id="KW-1185">Reference proteome</keyword>
<evidence type="ECO:0000256" key="5">
    <source>
        <dbReference type="ARBA" id="ARBA00022989"/>
    </source>
</evidence>
<evidence type="ECO:0000256" key="3">
    <source>
        <dbReference type="ARBA" id="ARBA00022475"/>
    </source>
</evidence>
<dbReference type="AlphaFoldDB" id="L1JDP8"/>
<keyword evidence="5 8" id="KW-1133">Transmembrane helix</keyword>
<gene>
    <name evidence="9" type="ORF">GUITHDRAFT_138346</name>
</gene>
<keyword evidence="3" id="KW-1003">Cell membrane</keyword>
<dbReference type="OrthoDB" id="1368at2759"/>
<dbReference type="Proteomes" id="UP000011087">
    <property type="component" value="Unassembled WGS sequence"/>
</dbReference>
<dbReference type="GO" id="GO:0005886">
    <property type="term" value="C:plasma membrane"/>
    <property type="evidence" value="ECO:0007669"/>
    <property type="project" value="UniProtKB-SubCell"/>
</dbReference>
<sequence>MVGMDKKDKDGRRGANLLRLFFRPDKDRNEAPHPSNGILVGDLGDLRGRSTQIESFFSKHRANKSPNGASDEYLSSLYRFTDDGRRLSSISRYADDYWSTNLLTIFRSRVFKRIFPRLVVNFLVCSGIAVLYALSPLTFPAAHGHAHTITGSFLGLLIAFRTNTGYERYWEARKAWGAVHKRCRSMAVLLATSVTEVDHIVLRVFQILTAYPYALKQHLRGQHSMVELSKMLPKEDIKQLEKAQNMPLHLCMLLSSAISPLLNSPKVTMNLVWERAEQHIQELNKVITITERLATTPVPLSYSRHTSRFLSIWTLTAPIYLVPQCGPLLAVISHPLICWALFGSEEVGHIIEEPFGTPGDSRFLKEGPGGIRFTENLPLLRYCEQIKRDIEAVERLWQSLPSTAPQCLIPIGSCDVDDPDCQAGVVEVQN</sequence>
<evidence type="ECO:0008006" key="12">
    <source>
        <dbReference type="Google" id="ProtNLM"/>
    </source>
</evidence>
<name>L1JDP8_GUITC</name>
<evidence type="ECO:0000256" key="7">
    <source>
        <dbReference type="ARBA" id="ARBA00023136"/>
    </source>
</evidence>
<dbReference type="EMBL" id="JH992995">
    <property type="protein sequence ID" value="EKX46235.1"/>
    <property type="molecule type" value="Genomic_DNA"/>
</dbReference>
<reference evidence="9 11" key="1">
    <citation type="journal article" date="2012" name="Nature">
        <title>Algal genomes reveal evolutionary mosaicism and the fate of nucleomorphs.</title>
        <authorList>
            <consortium name="DOE Joint Genome Institute"/>
            <person name="Curtis B.A."/>
            <person name="Tanifuji G."/>
            <person name="Burki F."/>
            <person name="Gruber A."/>
            <person name="Irimia M."/>
            <person name="Maruyama S."/>
            <person name="Arias M.C."/>
            <person name="Ball S.G."/>
            <person name="Gile G.H."/>
            <person name="Hirakawa Y."/>
            <person name="Hopkins J.F."/>
            <person name="Kuo A."/>
            <person name="Rensing S.A."/>
            <person name="Schmutz J."/>
            <person name="Symeonidi A."/>
            <person name="Elias M."/>
            <person name="Eveleigh R.J."/>
            <person name="Herman E.K."/>
            <person name="Klute M.J."/>
            <person name="Nakayama T."/>
            <person name="Obornik M."/>
            <person name="Reyes-Prieto A."/>
            <person name="Armbrust E.V."/>
            <person name="Aves S.J."/>
            <person name="Beiko R.G."/>
            <person name="Coutinho P."/>
            <person name="Dacks J.B."/>
            <person name="Durnford D.G."/>
            <person name="Fast N.M."/>
            <person name="Green B.R."/>
            <person name="Grisdale C.J."/>
            <person name="Hempel F."/>
            <person name="Henrissat B."/>
            <person name="Hoppner M.P."/>
            <person name="Ishida K."/>
            <person name="Kim E."/>
            <person name="Koreny L."/>
            <person name="Kroth P.G."/>
            <person name="Liu Y."/>
            <person name="Malik S.B."/>
            <person name="Maier U.G."/>
            <person name="McRose D."/>
            <person name="Mock T."/>
            <person name="Neilson J.A."/>
            <person name="Onodera N.T."/>
            <person name="Poole A.M."/>
            <person name="Pritham E.J."/>
            <person name="Richards T.A."/>
            <person name="Rocap G."/>
            <person name="Roy S.W."/>
            <person name="Sarai C."/>
            <person name="Schaack S."/>
            <person name="Shirato S."/>
            <person name="Slamovits C.H."/>
            <person name="Spencer D.F."/>
            <person name="Suzuki S."/>
            <person name="Worden A.Z."/>
            <person name="Zauner S."/>
            <person name="Barry K."/>
            <person name="Bell C."/>
            <person name="Bharti A.K."/>
            <person name="Crow J.A."/>
            <person name="Grimwood J."/>
            <person name="Kramer R."/>
            <person name="Lindquist E."/>
            <person name="Lucas S."/>
            <person name="Salamov A."/>
            <person name="McFadden G.I."/>
            <person name="Lane C.E."/>
            <person name="Keeling P.J."/>
            <person name="Gray M.W."/>
            <person name="Grigoriev I.V."/>
            <person name="Archibald J.M."/>
        </authorList>
    </citation>
    <scope>NUCLEOTIDE SEQUENCE</scope>
    <source>
        <strain evidence="9 11">CCMP2712</strain>
    </source>
</reference>
<dbReference type="RefSeq" id="XP_005833215.1">
    <property type="nucleotide sequence ID" value="XM_005833158.1"/>
</dbReference>
<dbReference type="InterPro" id="IPR044669">
    <property type="entry name" value="YneE/VCCN1/2-like"/>
</dbReference>
<dbReference type="PaxDb" id="55529-EKX46235"/>
<dbReference type="GeneID" id="17302870"/>
<dbReference type="PANTHER" id="PTHR33281:SF19">
    <property type="entry name" value="VOLTAGE-DEPENDENT ANION CHANNEL-FORMING PROTEIN YNEE"/>
    <property type="match status" value="1"/>
</dbReference>
<dbReference type="KEGG" id="gtt:GUITHDRAFT_138346"/>
<reference evidence="10" key="3">
    <citation type="submission" date="2015-06" db="UniProtKB">
        <authorList>
            <consortium name="EnsemblProtists"/>
        </authorList>
    </citation>
    <scope>IDENTIFICATION</scope>
</reference>
<keyword evidence="4 8" id="KW-0812">Transmembrane</keyword>
<evidence type="ECO:0000256" key="6">
    <source>
        <dbReference type="ARBA" id="ARBA00023065"/>
    </source>
</evidence>
<evidence type="ECO:0000256" key="2">
    <source>
        <dbReference type="ARBA" id="ARBA00022448"/>
    </source>
</evidence>
<dbReference type="HOGENOM" id="CLU_638508_0_0_1"/>
<feature type="transmembrane region" description="Helical" evidence="8">
    <location>
        <begin position="114"/>
        <end position="135"/>
    </location>
</feature>
<evidence type="ECO:0000256" key="1">
    <source>
        <dbReference type="ARBA" id="ARBA00004651"/>
    </source>
</evidence>
<dbReference type="GO" id="GO:0005254">
    <property type="term" value="F:chloride channel activity"/>
    <property type="evidence" value="ECO:0007669"/>
    <property type="project" value="InterPro"/>
</dbReference>
<accession>L1JDP8</accession>
<evidence type="ECO:0000313" key="10">
    <source>
        <dbReference type="EnsemblProtists" id="EKX46235"/>
    </source>
</evidence>
<organism evidence="9">
    <name type="scientific">Guillardia theta (strain CCMP2712)</name>
    <name type="common">Cryptophyte</name>
    <dbReference type="NCBI Taxonomy" id="905079"/>
    <lineage>
        <taxon>Eukaryota</taxon>
        <taxon>Cryptophyceae</taxon>
        <taxon>Pyrenomonadales</taxon>
        <taxon>Geminigeraceae</taxon>
        <taxon>Guillardia</taxon>
    </lineage>
</organism>
<dbReference type="OMA" id="RIACQIP"/>
<dbReference type="eggNOG" id="ENOG502QSQE">
    <property type="taxonomic scope" value="Eukaryota"/>
</dbReference>
<keyword evidence="2" id="KW-0813">Transport</keyword>
<dbReference type="Pfam" id="PF25539">
    <property type="entry name" value="Bestrophin_2"/>
    <property type="match status" value="1"/>
</dbReference>
<comment type="subcellular location">
    <subcellularLocation>
        <location evidence="1">Cell membrane</location>
        <topology evidence="1">Multi-pass membrane protein</topology>
    </subcellularLocation>
</comment>
<evidence type="ECO:0000256" key="8">
    <source>
        <dbReference type="SAM" id="Phobius"/>
    </source>
</evidence>
<dbReference type="STRING" id="905079.L1JDP8"/>
<keyword evidence="6" id="KW-0406">Ion transport</keyword>
<reference evidence="11" key="2">
    <citation type="submission" date="2012-11" db="EMBL/GenBank/DDBJ databases">
        <authorList>
            <person name="Kuo A."/>
            <person name="Curtis B.A."/>
            <person name="Tanifuji G."/>
            <person name="Burki F."/>
            <person name="Gruber A."/>
            <person name="Irimia M."/>
            <person name="Maruyama S."/>
            <person name="Arias M.C."/>
            <person name="Ball S.G."/>
            <person name="Gile G.H."/>
            <person name="Hirakawa Y."/>
            <person name="Hopkins J.F."/>
            <person name="Rensing S.A."/>
            <person name="Schmutz J."/>
            <person name="Symeonidi A."/>
            <person name="Elias M."/>
            <person name="Eveleigh R.J."/>
            <person name="Herman E.K."/>
            <person name="Klute M.J."/>
            <person name="Nakayama T."/>
            <person name="Obornik M."/>
            <person name="Reyes-Prieto A."/>
            <person name="Armbrust E.V."/>
            <person name="Aves S.J."/>
            <person name="Beiko R.G."/>
            <person name="Coutinho P."/>
            <person name="Dacks J.B."/>
            <person name="Durnford D.G."/>
            <person name="Fast N.M."/>
            <person name="Green B.R."/>
            <person name="Grisdale C."/>
            <person name="Hempe F."/>
            <person name="Henrissat B."/>
            <person name="Hoppner M.P."/>
            <person name="Ishida K.-I."/>
            <person name="Kim E."/>
            <person name="Koreny L."/>
            <person name="Kroth P.G."/>
            <person name="Liu Y."/>
            <person name="Malik S.-B."/>
            <person name="Maier U.G."/>
            <person name="McRose D."/>
            <person name="Mock T."/>
            <person name="Neilson J.A."/>
            <person name="Onodera N.T."/>
            <person name="Poole A.M."/>
            <person name="Pritham E.J."/>
            <person name="Richards T.A."/>
            <person name="Rocap G."/>
            <person name="Roy S.W."/>
            <person name="Sarai C."/>
            <person name="Schaack S."/>
            <person name="Shirato S."/>
            <person name="Slamovits C.H."/>
            <person name="Spencer D.F."/>
            <person name="Suzuki S."/>
            <person name="Worden A.Z."/>
            <person name="Zauner S."/>
            <person name="Barry K."/>
            <person name="Bell C."/>
            <person name="Bharti A.K."/>
            <person name="Crow J.A."/>
            <person name="Grimwood J."/>
            <person name="Kramer R."/>
            <person name="Lindquist E."/>
            <person name="Lucas S."/>
            <person name="Salamov A."/>
            <person name="McFadden G.I."/>
            <person name="Lane C.E."/>
            <person name="Keeling P.J."/>
            <person name="Gray M.W."/>
            <person name="Grigoriev I.V."/>
            <person name="Archibald J.M."/>
        </authorList>
    </citation>
    <scope>NUCLEOTIDE SEQUENCE</scope>
    <source>
        <strain evidence="11">CCMP2712</strain>
    </source>
</reference>
<protein>
    <recommendedName>
        <fullName evidence="12">Bestrophin homolog</fullName>
    </recommendedName>
</protein>
<evidence type="ECO:0000256" key="4">
    <source>
        <dbReference type="ARBA" id="ARBA00022692"/>
    </source>
</evidence>
<dbReference type="EnsemblProtists" id="EKX46235">
    <property type="protein sequence ID" value="EKX46235"/>
    <property type="gene ID" value="GUITHDRAFT_138346"/>
</dbReference>
<keyword evidence="7 8" id="KW-0472">Membrane</keyword>
<proteinExistence type="predicted"/>
<dbReference type="PANTHER" id="PTHR33281">
    <property type="entry name" value="UPF0187 PROTEIN YNEE"/>
    <property type="match status" value="1"/>
</dbReference>
<evidence type="ECO:0000313" key="9">
    <source>
        <dbReference type="EMBL" id="EKX46235.1"/>
    </source>
</evidence>